<evidence type="ECO:0000256" key="1">
    <source>
        <dbReference type="SAM" id="MobiDB-lite"/>
    </source>
</evidence>
<name>A0A0E4BVQ3_9BRAD</name>
<organism evidence="2 3">
    <name type="scientific">Bradyrhizobium diazoefficiens</name>
    <dbReference type="NCBI Taxonomy" id="1355477"/>
    <lineage>
        <taxon>Bacteria</taxon>
        <taxon>Pseudomonadati</taxon>
        <taxon>Pseudomonadota</taxon>
        <taxon>Alphaproteobacteria</taxon>
        <taxon>Hyphomicrobiales</taxon>
        <taxon>Nitrobacteraceae</taxon>
        <taxon>Bradyrhizobium</taxon>
    </lineage>
</organism>
<proteinExistence type="predicted"/>
<sequence>MPHEFPNFSADRPRQDPADASVMASKWVSNAAENSRPVA</sequence>
<dbReference type="EMBL" id="AP014685">
    <property type="protein sequence ID" value="BAR62171.1"/>
    <property type="molecule type" value="Genomic_DNA"/>
</dbReference>
<dbReference type="Proteomes" id="UP000063308">
    <property type="component" value="Chromosome"/>
</dbReference>
<feature type="region of interest" description="Disordered" evidence="1">
    <location>
        <begin position="1"/>
        <end position="39"/>
    </location>
</feature>
<gene>
    <name evidence="2" type="ORF">NK6_9028</name>
</gene>
<evidence type="ECO:0000313" key="3">
    <source>
        <dbReference type="Proteomes" id="UP000063308"/>
    </source>
</evidence>
<accession>A0A0E4BVQ3</accession>
<dbReference type="AlphaFoldDB" id="A0A0E4BVQ3"/>
<reference evidence="2 3" key="1">
    <citation type="submission" date="2014-11" db="EMBL/GenBank/DDBJ databases">
        <title>Symbiosis island explosion on the genome of extra-slow-growing strains of soybean bradyrhizobia with massive insertion sequences.</title>
        <authorList>
            <person name="Iida T."/>
            <person name="Minamisawa K."/>
        </authorList>
    </citation>
    <scope>NUCLEOTIDE SEQUENCE [LARGE SCALE GENOMIC DNA]</scope>
    <source>
        <strain evidence="2 3">NK6</strain>
    </source>
</reference>
<evidence type="ECO:0000313" key="2">
    <source>
        <dbReference type="EMBL" id="BAR62171.1"/>
    </source>
</evidence>
<protein>
    <submittedName>
        <fullName evidence="2">Uncharacterized protein</fullName>
    </submittedName>
</protein>